<dbReference type="InterPro" id="IPR054579">
    <property type="entry name" value="GCE-like_dom"/>
</dbReference>
<dbReference type="EMBL" id="QAOQ01000003">
    <property type="protein sequence ID" value="PTQ98138.1"/>
    <property type="molecule type" value="Genomic_DNA"/>
</dbReference>
<evidence type="ECO:0000256" key="3">
    <source>
        <dbReference type="ARBA" id="ARBA00022801"/>
    </source>
</evidence>
<dbReference type="GO" id="GO:0052689">
    <property type="term" value="F:carboxylic ester hydrolase activity"/>
    <property type="evidence" value="ECO:0007669"/>
    <property type="project" value="UniProtKB-KW"/>
</dbReference>
<dbReference type="Pfam" id="PF22244">
    <property type="entry name" value="GCE_fung"/>
    <property type="match status" value="1"/>
</dbReference>
<evidence type="ECO:0000256" key="2">
    <source>
        <dbReference type="ARBA" id="ARBA00022729"/>
    </source>
</evidence>
<reference evidence="6 7" key="1">
    <citation type="submission" date="2018-04" db="EMBL/GenBank/DDBJ databases">
        <title>Genomic Encyclopedia of Archaeal and Bacterial Type Strains, Phase II (KMG-II): from individual species to whole genera.</title>
        <authorList>
            <person name="Goeker M."/>
        </authorList>
    </citation>
    <scope>NUCLEOTIDE SEQUENCE [LARGE SCALE GENOMIC DNA]</scope>
    <source>
        <strain evidence="6 7">DSM 26809</strain>
    </source>
</reference>
<feature type="domain" description="4-O-methyl-glucuronoyl methylesterase-like" evidence="5">
    <location>
        <begin position="234"/>
        <end position="389"/>
    </location>
</feature>
<keyword evidence="3" id="KW-0378">Hydrolase</keyword>
<dbReference type="Gene3D" id="3.40.50.1820">
    <property type="entry name" value="alpha/beta hydrolase"/>
    <property type="match status" value="1"/>
</dbReference>
<dbReference type="AlphaFoldDB" id="A0A2T5JB90"/>
<proteinExistence type="predicted"/>
<dbReference type="OrthoDB" id="9809261at2"/>
<dbReference type="SUPFAM" id="SSF53474">
    <property type="entry name" value="alpha/beta-Hydrolases"/>
    <property type="match status" value="1"/>
</dbReference>
<keyword evidence="7" id="KW-1185">Reference proteome</keyword>
<dbReference type="RefSeq" id="WP_107828321.1">
    <property type="nucleotide sequence ID" value="NZ_CP160205.1"/>
</dbReference>
<dbReference type="Proteomes" id="UP000244168">
    <property type="component" value="Unassembled WGS sequence"/>
</dbReference>
<evidence type="ECO:0000256" key="1">
    <source>
        <dbReference type="ARBA" id="ARBA00022487"/>
    </source>
</evidence>
<comment type="caution">
    <text evidence="6">The sequence shown here is derived from an EMBL/GenBank/DDBJ whole genome shotgun (WGS) entry which is preliminary data.</text>
</comment>
<sequence length="437" mass="48048">MRSTACSILLLCAVTQGVFAQTTDKAKADSLKKLGNNDREASMRQLNIKSIRRAPDSILKKNVDKDGLYGPIPDALTLTNGKKVTTAAMWWKQRRPELVEYFDREIYGRVPANTPKVTWKVANTEQTTHGGVPVIVKTMVGHVDNSSYPSINVDIQMILTIPANAKKPVPVMMELTFPEDYKQLDQTPGAEPSWQLQVLNKGWAYCMFLPPSLQADNAAGLTQGIIGLMNKGQYRKPDDWGGCRAWAWGASRALDYFETDKMLDAKRVGLEGHSRYGKTALVAAAYDPRFAVVYSSSSGEGGAKLHRHNLGEQVENLASGPYYWFAGNFLKYAGPLHTTDLPVDSHELIDLIAPRPVFIGGGANGDDWADPKGMFMAEVAAGPVYKLLGKKDLGTTQYPAIDEAVVGGDLGFRLHHGGHTPALNWATFIEFASKYWK</sequence>
<feature type="signal peptide" evidence="4">
    <location>
        <begin position="1"/>
        <end position="20"/>
    </location>
</feature>
<feature type="chain" id="PRO_5015431987" description="4-O-methyl-glucuronoyl methylesterase-like domain-containing protein" evidence="4">
    <location>
        <begin position="21"/>
        <end position="437"/>
    </location>
</feature>
<name>A0A2T5JB90_9SPHI</name>
<keyword evidence="2 4" id="KW-0732">Signal</keyword>
<accession>A0A2T5JB90</accession>
<organism evidence="6 7">
    <name type="scientific">Mucilaginibacter yixingensis</name>
    <dbReference type="NCBI Taxonomy" id="1295612"/>
    <lineage>
        <taxon>Bacteria</taxon>
        <taxon>Pseudomonadati</taxon>
        <taxon>Bacteroidota</taxon>
        <taxon>Sphingobacteriia</taxon>
        <taxon>Sphingobacteriales</taxon>
        <taxon>Sphingobacteriaceae</taxon>
        <taxon>Mucilaginibacter</taxon>
    </lineage>
</organism>
<dbReference type="InterPro" id="IPR029058">
    <property type="entry name" value="AB_hydrolase_fold"/>
</dbReference>
<evidence type="ECO:0000313" key="7">
    <source>
        <dbReference type="Proteomes" id="UP000244168"/>
    </source>
</evidence>
<evidence type="ECO:0000259" key="5">
    <source>
        <dbReference type="Pfam" id="PF22244"/>
    </source>
</evidence>
<gene>
    <name evidence="6" type="ORF">C8P68_103298</name>
</gene>
<keyword evidence="1" id="KW-0719">Serine esterase</keyword>
<evidence type="ECO:0000313" key="6">
    <source>
        <dbReference type="EMBL" id="PTQ98138.1"/>
    </source>
</evidence>
<evidence type="ECO:0000256" key="4">
    <source>
        <dbReference type="SAM" id="SignalP"/>
    </source>
</evidence>
<protein>
    <recommendedName>
        <fullName evidence="5">4-O-methyl-glucuronoyl methylesterase-like domain-containing protein</fullName>
    </recommendedName>
</protein>